<evidence type="ECO:0000256" key="2">
    <source>
        <dbReference type="ARBA" id="ARBA00004141"/>
    </source>
</evidence>
<feature type="transmembrane region" description="Helical" evidence="19">
    <location>
        <begin position="134"/>
        <end position="153"/>
    </location>
</feature>
<dbReference type="GO" id="GO:0016020">
    <property type="term" value="C:membrane"/>
    <property type="evidence" value="ECO:0007669"/>
    <property type="project" value="UniProtKB-SubCell"/>
</dbReference>
<feature type="transmembrane region" description="Helical" evidence="19">
    <location>
        <begin position="287"/>
        <end position="309"/>
    </location>
</feature>
<evidence type="ECO:0000256" key="4">
    <source>
        <dbReference type="ARBA" id="ARBA00022543"/>
    </source>
</evidence>
<dbReference type="KEGG" id="dgr:6566941"/>
<gene>
    <name evidence="21" type="primary">Dgri\GH13098</name>
    <name evidence="21" type="ORF">Dgri_GH13098</name>
</gene>
<feature type="transmembrane region" description="Helical" evidence="19">
    <location>
        <begin position="97"/>
        <end position="114"/>
    </location>
</feature>
<feature type="domain" description="G-protein coupled receptors family 1 profile" evidence="20">
    <location>
        <begin position="77"/>
        <end position="340"/>
    </location>
</feature>
<accession>B4JQY0</accession>
<dbReference type="HOGENOM" id="CLU_009579_3_0_1"/>
<evidence type="ECO:0000256" key="10">
    <source>
        <dbReference type="ARBA" id="ARBA00023040"/>
    </source>
</evidence>
<protein>
    <submittedName>
        <fullName evidence="21">GH13098</fullName>
    </submittedName>
</protein>
<evidence type="ECO:0000256" key="16">
    <source>
        <dbReference type="ARBA" id="ARBA00023305"/>
    </source>
</evidence>
<keyword evidence="16" id="KW-0844">Vision</keyword>
<evidence type="ECO:0000259" key="20">
    <source>
        <dbReference type="PROSITE" id="PS50262"/>
    </source>
</evidence>
<dbReference type="InterPro" id="IPR000276">
    <property type="entry name" value="GPCR_Rhodpsn"/>
</dbReference>
<evidence type="ECO:0000256" key="9">
    <source>
        <dbReference type="ARBA" id="ARBA00022991"/>
    </source>
</evidence>
<sequence length="391" mass="43588">MYLGGQDNLAGPQSYASFLNDSSGDASGAVLPLGQDYPAEYQHMILAHWRGFRTPPIYHRAGLYIAYFVLMIINIFGNGLVIWIFTTSKSLRTPSNLLILNLAVFDLFMCTNMPQYLINAAVGYVVGGELGCDIYAVCGGISGMGASITNAFIAFDRYKTISNPIDGRLSYGQIIMCIMFTWLWATPFSVLPFFQIWGQYKPEGYLTTCSFDYLTNTDEIRLFVRTIFVWSYAIPMTMVLTSYYKLFTHVRSHERMLAEQAKKMNVKSLSANASNESMSVELRIAKAALIIYMLFVIAWTPYSVVALIGCFGEQQLLTPFVTMVPALACKGVSCLDPWVYATSHPKYRLELERRLPWLGIREKQYASSGSTGGQESVASVSGDTLAMSVQN</sequence>
<dbReference type="CDD" id="cd15079">
    <property type="entry name" value="7tmA_photoreceptors_insect"/>
    <property type="match status" value="1"/>
</dbReference>
<evidence type="ECO:0000256" key="11">
    <source>
        <dbReference type="ARBA" id="ARBA00023136"/>
    </source>
</evidence>
<evidence type="ECO:0000256" key="15">
    <source>
        <dbReference type="ARBA" id="ARBA00023224"/>
    </source>
</evidence>
<dbReference type="AlphaFoldDB" id="B4JQY0"/>
<comment type="subcellular location">
    <subcellularLocation>
        <location evidence="2">Membrane</location>
        <topology evidence="2">Multi-pass membrane protein</topology>
    </subcellularLocation>
</comment>
<feature type="transmembrane region" description="Helical" evidence="19">
    <location>
        <begin position="64"/>
        <end position="85"/>
    </location>
</feature>
<evidence type="ECO:0000256" key="1">
    <source>
        <dbReference type="ARBA" id="ARBA00002881"/>
    </source>
</evidence>
<dbReference type="GO" id="GO:0016028">
    <property type="term" value="C:rhabdomere"/>
    <property type="evidence" value="ECO:0007669"/>
    <property type="project" value="EnsemblMetazoa"/>
</dbReference>
<keyword evidence="4" id="KW-0600">Photoreceptor protein</keyword>
<keyword evidence="13 17" id="KW-0675">Receptor</keyword>
<dbReference type="Pfam" id="PF00001">
    <property type="entry name" value="7tm_1"/>
    <property type="match status" value="1"/>
</dbReference>
<keyword evidence="15 17" id="KW-0807">Transducer</keyword>
<dbReference type="InterPro" id="IPR050125">
    <property type="entry name" value="GPCR_opsins"/>
</dbReference>
<dbReference type="PRINTS" id="PR00237">
    <property type="entry name" value="GPCRRHODOPSN"/>
</dbReference>
<dbReference type="GO" id="GO:0007602">
    <property type="term" value="P:phototransduction"/>
    <property type="evidence" value="ECO:0007669"/>
    <property type="project" value="UniProtKB-KW"/>
</dbReference>
<evidence type="ECO:0000256" key="18">
    <source>
        <dbReference type="SAM" id="MobiDB-lite"/>
    </source>
</evidence>
<keyword evidence="9" id="KW-0157">Chromophore</keyword>
<keyword evidence="5" id="KW-0716">Sensory transduction</keyword>
<dbReference type="PANTHER" id="PTHR24240">
    <property type="entry name" value="OPSIN"/>
    <property type="match status" value="1"/>
</dbReference>
<dbReference type="Gene3D" id="1.20.1070.10">
    <property type="entry name" value="Rhodopsin 7-helix transmembrane proteins"/>
    <property type="match status" value="1"/>
</dbReference>
<dbReference type="GO" id="GO:0043052">
    <property type="term" value="P:thermotaxis"/>
    <property type="evidence" value="ECO:0007669"/>
    <property type="project" value="EnsemblMetazoa"/>
</dbReference>
<dbReference type="OrthoDB" id="2105199at2759"/>
<dbReference type="InterPro" id="IPR017452">
    <property type="entry name" value="GPCR_Rhodpsn_7TM"/>
</dbReference>
<organism evidence="22">
    <name type="scientific">Drosophila grimshawi</name>
    <name type="common">Hawaiian fruit fly</name>
    <name type="synonym">Idiomyia grimshawi</name>
    <dbReference type="NCBI Taxonomy" id="7222"/>
    <lineage>
        <taxon>Eukaryota</taxon>
        <taxon>Metazoa</taxon>
        <taxon>Ecdysozoa</taxon>
        <taxon>Arthropoda</taxon>
        <taxon>Hexapoda</taxon>
        <taxon>Insecta</taxon>
        <taxon>Pterygota</taxon>
        <taxon>Neoptera</taxon>
        <taxon>Endopterygota</taxon>
        <taxon>Diptera</taxon>
        <taxon>Brachycera</taxon>
        <taxon>Muscomorpha</taxon>
        <taxon>Ephydroidea</taxon>
        <taxon>Drosophilidae</taxon>
        <taxon>Drosophila</taxon>
        <taxon>Hawaiian Drosophila</taxon>
    </lineage>
</organism>
<dbReference type="GO" id="GO:0007601">
    <property type="term" value="P:visual perception"/>
    <property type="evidence" value="ECO:0007669"/>
    <property type="project" value="UniProtKB-KW"/>
</dbReference>
<reference evidence="21 22" key="1">
    <citation type="journal article" date="2007" name="Nature">
        <title>Evolution of genes and genomes on the Drosophila phylogeny.</title>
        <authorList>
            <consortium name="Drosophila 12 Genomes Consortium"/>
            <person name="Clark A.G."/>
            <person name="Eisen M.B."/>
            <person name="Smith D.R."/>
            <person name="Bergman C.M."/>
            <person name="Oliver B."/>
            <person name="Markow T.A."/>
            <person name="Kaufman T.C."/>
            <person name="Kellis M."/>
            <person name="Gelbart W."/>
            <person name="Iyer V.N."/>
            <person name="Pollard D.A."/>
            <person name="Sackton T.B."/>
            <person name="Larracuente A.M."/>
            <person name="Singh N.D."/>
            <person name="Abad J.P."/>
            <person name="Abt D.N."/>
            <person name="Adryan B."/>
            <person name="Aguade M."/>
            <person name="Akashi H."/>
            <person name="Anderson W.W."/>
            <person name="Aquadro C.F."/>
            <person name="Ardell D.H."/>
            <person name="Arguello R."/>
            <person name="Artieri C.G."/>
            <person name="Barbash D.A."/>
            <person name="Barker D."/>
            <person name="Barsanti P."/>
            <person name="Batterham P."/>
            <person name="Batzoglou S."/>
            <person name="Begun D."/>
            <person name="Bhutkar A."/>
            <person name="Blanco E."/>
            <person name="Bosak S.A."/>
            <person name="Bradley R.K."/>
            <person name="Brand A.D."/>
            <person name="Brent M.R."/>
            <person name="Brooks A.N."/>
            <person name="Brown R.H."/>
            <person name="Butlin R.K."/>
            <person name="Caggese C."/>
            <person name="Calvi B.R."/>
            <person name="Bernardo de Carvalho A."/>
            <person name="Caspi A."/>
            <person name="Castrezana S."/>
            <person name="Celniker S.E."/>
            <person name="Chang J.L."/>
            <person name="Chapple C."/>
            <person name="Chatterji S."/>
            <person name="Chinwalla A."/>
            <person name="Civetta A."/>
            <person name="Clifton S.W."/>
            <person name="Comeron J.M."/>
            <person name="Costello J.C."/>
            <person name="Coyne J.A."/>
            <person name="Daub J."/>
            <person name="David R.G."/>
            <person name="Delcher A.L."/>
            <person name="Delehaunty K."/>
            <person name="Do C.B."/>
            <person name="Ebling H."/>
            <person name="Edwards K."/>
            <person name="Eickbush T."/>
            <person name="Evans J.D."/>
            <person name="Filipski A."/>
            <person name="Findeiss S."/>
            <person name="Freyhult E."/>
            <person name="Fulton L."/>
            <person name="Fulton R."/>
            <person name="Garcia A.C."/>
            <person name="Gardiner A."/>
            <person name="Garfield D.A."/>
            <person name="Garvin B.E."/>
            <person name="Gibson G."/>
            <person name="Gilbert D."/>
            <person name="Gnerre S."/>
            <person name="Godfrey J."/>
            <person name="Good R."/>
            <person name="Gotea V."/>
            <person name="Gravely B."/>
            <person name="Greenberg A.J."/>
            <person name="Griffiths-Jones S."/>
            <person name="Gross S."/>
            <person name="Guigo R."/>
            <person name="Gustafson E.A."/>
            <person name="Haerty W."/>
            <person name="Hahn M.W."/>
            <person name="Halligan D.L."/>
            <person name="Halpern A.L."/>
            <person name="Halter G.M."/>
            <person name="Han M.V."/>
            <person name="Heger A."/>
            <person name="Hillier L."/>
            <person name="Hinrichs A.S."/>
            <person name="Holmes I."/>
            <person name="Hoskins R.A."/>
            <person name="Hubisz M.J."/>
            <person name="Hultmark D."/>
            <person name="Huntley M.A."/>
            <person name="Jaffe D.B."/>
            <person name="Jagadeeshan S."/>
            <person name="Jeck W.R."/>
            <person name="Johnson J."/>
            <person name="Jones C.D."/>
            <person name="Jordan W.C."/>
            <person name="Karpen G.H."/>
            <person name="Kataoka E."/>
            <person name="Keightley P.D."/>
            <person name="Kheradpour P."/>
            <person name="Kirkness E.F."/>
            <person name="Koerich L.B."/>
            <person name="Kristiansen K."/>
            <person name="Kudrna D."/>
            <person name="Kulathinal R.J."/>
            <person name="Kumar S."/>
            <person name="Kwok R."/>
            <person name="Lander E."/>
            <person name="Langley C.H."/>
            <person name="Lapoint R."/>
            <person name="Lazzaro B.P."/>
            <person name="Lee S.J."/>
            <person name="Levesque L."/>
            <person name="Li R."/>
            <person name="Lin C.F."/>
            <person name="Lin M.F."/>
            <person name="Lindblad-Toh K."/>
            <person name="Llopart A."/>
            <person name="Long M."/>
            <person name="Low L."/>
            <person name="Lozovsky E."/>
            <person name="Lu J."/>
            <person name="Luo M."/>
            <person name="Machado C.A."/>
            <person name="Makalowski W."/>
            <person name="Marzo M."/>
            <person name="Matsuda M."/>
            <person name="Matzkin L."/>
            <person name="McAllister B."/>
            <person name="McBride C.S."/>
            <person name="McKernan B."/>
            <person name="McKernan K."/>
            <person name="Mendez-Lago M."/>
            <person name="Minx P."/>
            <person name="Mollenhauer M.U."/>
            <person name="Montooth K."/>
            <person name="Mount S.M."/>
            <person name="Mu X."/>
            <person name="Myers E."/>
            <person name="Negre B."/>
            <person name="Newfeld S."/>
            <person name="Nielsen R."/>
            <person name="Noor M.A."/>
            <person name="O'Grady P."/>
            <person name="Pachter L."/>
            <person name="Papaceit M."/>
            <person name="Parisi M.J."/>
            <person name="Parisi M."/>
            <person name="Parts L."/>
            <person name="Pedersen J.S."/>
            <person name="Pesole G."/>
            <person name="Phillippy A.M."/>
            <person name="Ponting C.P."/>
            <person name="Pop M."/>
            <person name="Porcelli D."/>
            <person name="Powell J.R."/>
            <person name="Prohaska S."/>
            <person name="Pruitt K."/>
            <person name="Puig M."/>
            <person name="Quesneville H."/>
            <person name="Ram K.R."/>
            <person name="Rand D."/>
            <person name="Rasmussen M.D."/>
            <person name="Reed L.K."/>
            <person name="Reenan R."/>
            <person name="Reily A."/>
            <person name="Remington K.A."/>
            <person name="Rieger T.T."/>
            <person name="Ritchie M.G."/>
            <person name="Robin C."/>
            <person name="Rogers Y.H."/>
            <person name="Rohde C."/>
            <person name="Rozas J."/>
            <person name="Rubenfield M.J."/>
            <person name="Ruiz A."/>
            <person name="Russo S."/>
            <person name="Salzberg S.L."/>
            <person name="Sanchez-Gracia A."/>
            <person name="Saranga D.J."/>
            <person name="Sato H."/>
            <person name="Schaeffer S.W."/>
            <person name="Schatz M.C."/>
            <person name="Schlenke T."/>
            <person name="Schwartz R."/>
            <person name="Segarra C."/>
            <person name="Singh R.S."/>
            <person name="Sirot L."/>
            <person name="Sirota M."/>
            <person name="Sisneros N.B."/>
            <person name="Smith C.D."/>
            <person name="Smith T.F."/>
            <person name="Spieth J."/>
            <person name="Stage D.E."/>
            <person name="Stark A."/>
            <person name="Stephan W."/>
            <person name="Strausberg R.L."/>
            <person name="Strempel S."/>
            <person name="Sturgill D."/>
            <person name="Sutton G."/>
            <person name="Sutton G.G."/>
            <person name="Tao W."/>
            <person name="Teichmann S."/>
            <person name="Tobari Y.N."/>
            <person name="Tomimura Y."/>
            <person name="Tsolas J.M."/>
            <person name="Valente V.L."/>
            <person name="Venter E."/>
            <person name="Venter J.C."/>
            <person name="Vicario S."/>
            <person name="Vieira F.G."/>
            <person name="Vilella A.J."/>
            <person name="Villasante A."/>
            <person name="Walenz B."/>
            <person name="Wang J."/>
            <person name="Wasserman M."/>
            <person name="Watts T."/>
            <person name="Wilson D."/>
            <person name="Wilson R.K."/>
            <person name="Wing R.A."/>
            <person name="Wolfner M.F."/>
            <person name="Wong A."/>
            <person name="Wong G.K."/>
            <person name="Wu C.I."/>
            <person name="Wu G."/>
            <person name="Yamamoto D."/>
            <person name="Yang H.P."/>
            <person name="Yang S.P."/>
            <person name="Yorke J.A."/>
            <person name="Yoshida K."/>
            <person name="Zdobnov E."/>
            <person name="Zhang P."/>
            <person name="Zhang Y."/>
            <person name="Zimin A.V."/>
            <person name="Baldwin J."/>
            <person name="Abdouelleil A."/>
            <person name="Abdulkadir J."/>
            <person name="Abebe A."/>
            <person name="Abera B."/>
            <person name="Abreu J."/>
            <person name="Acer S.C."/>
            <person name="Aftuck L."/>
            <person name="Alexander A."/>
            <person name="An P."/>
            <person name="Anderson E."/>
            <person name="Anderson S."/>
            <person name="Arachi H."/>
            <person name="Azer M."/>
            <person name="Bachantsang P."/>
            <person name="Barry A."/>
            <person name="Bayul T."/>
            <person name="Berlin A."/>
            <person name="Bessette D."/>
            <person name="Bloom T."/>
            <person name="Blye J."/>
            <person name="Boguslavskiy L."/>
            <person name="Bonnet C."/>
            <person name="Boukhgalter B."/>
            <person name="Bourzgui I."/>
            <person name="Brown A."/>
            <person name="Cahill P."/>
            <person name="Channer S."/>
            <person name="Cheshatsang Y."/>
            <person name="Chuda L."/>
            <person name="Citroen M."/>
            <person name="Collymore A."/>
            <person name="Cooke P."/>
            <person name="Costello M."/>
            <person name="D'Aco K."/>
            <person name="Daza R."/>
            <person name="De Haan G."/>
            <person name="DeGray S."/>
            <person name="DeMaso C."/>
            <person name="Dhargay N."/>
            <person name="Dooley K."/>
            <person name="Dooley E."/>
            <person name="Doricent M."/>
            <person name="Dorje P."/>
            <person name="Dorjee K."/>
            <person name="Dupes A."/>
            <person name="Elong R."/>
            <person name="Falk J."/>
            <person name="Farina A."/>
            <person name="Faro S."/>
            <person name="Ferguson D."/>
            <person name="Fisher S."/>
            <person name="Foley C.D."/>
            <person name="Franke A."/>
            <person name="Friedrich D."/>
            <person name="Gadbois L."/>
            <person name="Gearin G."/>
            <person name="Gearin C.R."/>
            <person name="Giannoukos G."/>
            <person name="Goode T."/>
            <person name="Graham J."/>
            <person name="Grandbois E."/>
            <person name="Grewal S."/>
            <person name="Gyaltsen K."/>
            <person name="Hafez N."/>
            <person name="Hagos B."/>
            <person name="Hall J."/>
            <person name="Henson C."/>
            <person name="Hollinger A."/>
            <person name="Honan T."/>
            <person name="Huard M.D."/>
            <person name="Hughes L."/>
            <person name="Hurhula B."/>
            <person name="Husby M.E."/>
            <person name="Kamat A."/>
            <person name="Kanga B."/>
            <person name="Kashin S."/>
            <person name="Khazanovich D."/>
            <person name="Kisner P."/>
            <person name="Lance K."/>
            <person name="Lara M."/>
            <person name="Lee W."/>
            <person name="Lennon N."/>
            <person name="Letendre F."/>
            <person name="LeVine R."/>
            <person name="Lipovsky A."/>
            <person name="Liu X."/>
            <person name="Liu J."/>
            <person name="Liu S."/>
            <person name="Lokyitsang T."/>
            <person name="Lokyitsang Y."/>
            <person name="Lubonja R."/>
            <person name="Lui A."/>
            <person name="MacDonald P."/>
            <person name="Magnisalis V."/>
            <person name="Maru K."/>
            <person name="Matthews C."/>
            <person name="McCusker W."/>
            <person name="McDonough S."/>
            <person name="Mehta T."/>
            <person name="Meldrim J."/>
            <person name="Meneus L."/>
            <person name="Mihai O."/>
            <person name="Mihalev A."/>
            <person name="Mihova T."/>
            <person name="Mittelman R."/>
            <person name="Mlenga V."/>
            <person name="Montmayeur A."/>
            <person name="Mulrain L."/>
            <person name="Navidi A."/>
            <person name="Naylor J."/>
            <person name="Negash T."/>
            <person name="Nguyen T."/>
            <person name="Nguyen N."/>
            <person name="Nicol R."/>
            <person name="Norbu C."/>
            <person name="Norbu N."/>
            <person name="Novod N."/>
            <person name="O'Neill B."/>
            <person name="Osman S."/>
            <person name="Markiewicz E."/>
            <person name="Oyono O.L."/>
            <person name="Patti C."/>
            <person name="Phunkhang P."/>
            <person name="Pierre F."/>
            <person name="Priest M."/>
            <person name="Raghuraman S."/>
            <person name="Rege F."/>
            <person name="Reyes R."/>
            <person name="Rise C."/>
            <person name="Rogov P."/>
            <person name="Ross K."/>
            <person name="Ryan E."/>
            <person name="Settipalli S."/>
            <person name="Shea T."/>
            <person name="Sherpa N."/>
            <person name="Shi L."/>
            <person name="Shih D."/>
            <person name="Sparrow T."/>
            <person name="Spaulding J."/>
            <person name="Stalker J."/>
            <person name="Stange-Thomann N."/>
            <person name="Stavropoulos S."/>
            <person name="Stone C."/>
            <person name="Strader C."/>
            <person name="Tesfaye S."/>
            <person name="Thomson T."/>
            <person name="Thoulutsang Y."/>
            <person name="Thoulutsang D."/>
            <person name="Topham K."/>
            <person name="Topping I."/>
            <person name="Tsamla T."/>
            <person name="Vassiliev H."/>
            <person name="Vo A."/>
            <person name="Wangchuk T."/>
            <person name="Wangdi T."/>
            <person name="Weiand M."/>
            <person name="Wilkinson J."/>
            <person name="Wilson A."/>
            <person name="Yadav S."/>
            <person name="Young G."/>
            <person name="Yu Q."/>
            <person name="Zembek L."/>
            <person name="Zhong D."/>
            <person name="Zimmer A."/>
            <person name="Zwirko Z."/>
            <person name="Jaffe D.B."/>
            <person name="Alvarez P."/>
            <person name="Brockman W."/>
            <person name="Butler J."/>
            <person name="Chin C."/>
            <person name="Gnerre S."/>
            <person name="Grabherr M."/>
            <person name="Kleber M."/>
            <person name="Mauceli E."/>
            <person name="MacCallum I."/>
        </authorList>
    </citation>
    <scope>NUCLEOTIDE SEQUENCE [LARGE SCALE GENOMIC DNA]</scope>
    <source>
        <strain evidence="22">Tucson 15287-2541.00</strain>
    </source>
</reference>
<keyword evidence="8 19" id="KW-1133">Transmembrane helix</keyword>
<dbReference type="OMA" id="MLACKSV"/>
<evidence type="ECO:0000256" key="8">
    <source>
        <dbReference type="ARBA" id="ARBA00022989"/>
    </source>
</evidence>
<feature type="region of interest" description="Disordered" evidence="18">
    <location>
        <begin position="366"/>
        <end position="391"/>
    </location>
</feature>
<evidence type="ECO:0000256" key="12">
    <source>
        <dbReference type="ARBA" id="ARBA00023157"/>
    </source>
</evidence>
<dbReference type="PROSITE" id="PS00237">
    <property type="entry name" value="G_PROTEIN_RECEP_F1_1"/>
    <property type="match status" value="1"/>
</dbReference>
<keyword evidence="14" id="KW-0325">Glycoprotein</keyword>
<dbReference type="InParanoid" id="B4JQY0"/>
<evidence type="ECO:0000256" key="17">
    <source>
        <dbReference type="RuleBase" id="RU000688"/>
    </source>
</evidence>
<evidence type="ECO:0000256" key="3">
    <source>
        <dbReference type="ARBA" id="ARBA00010663"/>
    </source>
</evidence>
<evidence type="ECO:0000256" key="7">
    <source>
        <dbReference type="ARBA" id="ARBA00022925"/>
    </source>
</evidence>
<keyword evidence="6 17" id="KW-0812">Transmembrane</keyword>
<evidence type="ECO:0000256" key="19">
    <source>
        <dbReference type="SAM" id="Phobius"/>
    </source>
</evidence>
<feature type="transmembrane region" description="Helical" evidence="19">
    <location>
        <begin position="227"/>
        <end position="247"/>
    </location>
</feature>
<keyword evidence="12" id="KW-1015">Disulfide bond</keyword>
<dbReference type="STRING" id="7222.B4JQY0"/>
<keyword evidence="22" id="KW-1185">Reference proteome</keyword>
<proteinExistence type="inferred from homology"/>
<dbReference type="GO" id="GO:0016038">
    <property type="term" value="P:absorption of visible light"/>
    <property type="evidence" value="ECO:0007669"/>
    <property type="project" value="EnsemblMetazoa"/>
</dbReference>
<dbReference type="SUPFAM" id="SSF81321">
    <property type="entry name" value="Family A G protein-coupled receptor-like"/>
    <property type="match status" value="1"/>
</dbReference>
<dbReference type="SMR" id="B4JQY0"/>
<evidence type="ECO:0000256" key="6">
    <source>
        <dbReference type="ARBA" id="ARBA00022692"/>
    </source>
</evidence>
<evidence type="ECO:0000313" key="22">
    <source>
        <dbReference type="Proteomes" id="UP000001070"/>
    </source>
</evidence>
<dbReference type="EMBL" id="CH916372">
    <property type="protein sequence ID" value="EDV99310.1"/>
    <property type="molecule type" value="Genomic_DNA"/>
</dbReference>
<dbReference type="eggNOG" id="KOG3656">
    <property type="taxonomic scope" value="Eukaryota"/>
</dbReference>
<dbReference type="GO" id="GO:0008020">
    <property type="term" value="F:G protein-coupled photoreceptor activity"/>
    <property type="evidence" value="ECO:0007669"/>
    <property type="project" value="EnsemblMetazoa"/>
</dbReference>
<keyword evidence="10 17" id="KW-0297">G-protein coupled receptor</keyword>
<evidence type="ECO:0000256" key="5">
    <source>
        <dbReference type="ARBA" id="ARBA00022606"/>
    </source>
</evidence>
<evidence type="ECO:0000256" key="13">
    <source>
        <dbReference type="ARBA" id="ARBA00023170"/>
    </source>
</evidence>
<comment type="function">
    <text evidence="1">Visual pigments are the light-absorbing molecules that mediate vision. They consist of an apoprotein, opsin, covalently linked to cis-retinal.</text>
</comment>
<dbReference type="PROSITE" id="PS50262">
    <property type="entry name" value="G_PROTEIN_RECEP_F1_2"/>
    <property type="match status" value="1"/>
</dbReference>
<dbReference type="GO" id="GO:0007605">
    <property type="term" value="P:sensory perception of sound"/>
    <property type="evidence" value="ECO:0007669"/>
    <property type="project" value="EnsemblMetazoa"/>
</dbReference>
<feature type="transmembrane region" description="Helical" evidence="19">
    <location>
        <begin position="174"/>
        <end position="197"/>
    </location>
</feature>
<dbReference type="Proteomes" id="UP000001070">
    <property type="component" value="Unassembled WGS sequence"/>
</dbReference>
<dbReference type="FunFam" id="1.20.1070.10:FF:000044">
    <property type="entry name" value="Opsin, ultraviolet-sensitive"/>
    <property type="match status" value="1"/>
</dbReference>
<keyword evidence="11 19" id="KW-0472">Membrane</keyword>
<keyword evidence="7" id="KW-0681">Retinal protein</keyword>
<dbReference type="FunCoup" id="B4JQY0">
    <property type="interactions" value="13"/>
</dbReference>
<name>B4JQY0_DROGR</name>
<evidence type="ECO:0000256" key="14">
    <source>
        <dbReference type="ARBA" id="ARBA00023180"/>
    </source>
</evidence>
<dbReference type="GO" id="GO:0043153">
    <property type="term" value="P:entrainment of circadian clock by photoperiod"/>
    <property type="evidence" value="ECO:0007669"/>
    <property type="project" value="EnsemblMetazoa"/>
</dbReference>
<evidence type="ECO:0000313" key="21">
    <source>
        <dbReference type="EMBL" id="EDV99310.1"/>
    </source>
</evidence>
<comment type="similarity">
    <text evidence="3 17">Belongs to the G-protein coupled receptor 1 family.</text>
</comment>
<dbReference type="PhylomeDB" id="B4JQY0"/>